<dbReference type="InterPro" id="IPR020806">
    <property type="entry name" value="PKS_PP-bd"/>
</dbReference>
<keyword evidence="2" id="KW-0596">Phosphopantetheine</keyword>
<dbReference type="InterPro" id="IPR036736">
    <property type="entry name" value="ACP-like_sf"/>
</dbReference>
<dbReference type="Pfam" id="PF00550">
    <property type="entry name" value="PP-binding"/>
    <property type="match status" value="2"/>
</dbReference>
<dbReference type="Gene3D" id="3.30.300.30">
    <property type="match status" value="2"/>
</dbReference>
<dbReference type="RefSeq" id="WP_264729483.1">
    <property type="nucleotide sequence ID" value="NZ_JAPDNR010000001.1"/>
</dbReference>
<dbReference type="InterPro" id="IPR000873">
    <property type="entry name" value="AMP-dep_synth/lig_dom"/>
</dbReference>
<dbReference type="CDD" id="cd19531">
    <property type="entry name" value="LCL_NRPS-like"/>
    <property type="match status" value="2"/>
</dbReference>
<dbReference type="Gene3D" id="1.10.10.1830">
    <property type="entry name" value="Non-ribosomal peptide synthase, adenylation domain"/>
    <property type="match status" value="1"/>
</dbReference>
<name>A0ABT3IJ38_9BACT</name>
<dbReference type="InterPro" id="IPR001242">
    <property type="entry name" value="Condensation_dom"/>
</dbReference>
<gene>
    <name evidence="5" type="ORF">OL497_08675</name>
</gene>
<evidence type="ECO:0000313" key="6">
    <source>
        <dbReference type="Proteomes" id="UP001207742"/>
    </source>
</evidence>
<dbReference type="InterPro" id="IPR044894">
    <property type="entry name" value="TubC_N_sf"/>
</dbReference>
<dbReference type="SUPFAM" id="SSF47336">
    <property type="entry name" value="ACP-like"/>
    <property type="match status" value="2"/>
</dbReference>
<dbReference type="SUPFAM" id="SSF52777">
    <property type="entry name" value="CoA-dependent acyltransferases"/>
    <property type="match status" value="4"/>
</dbReference>
<dbReference type="NCBIfam" id="NF003417">
    <property type="entry name" value="PRK04813.1"/>
    <property type="match status" value="2"/>
</dbReference>
<dbReference type="InterPro" id="IPR045851">
    <property type="entry name" value="AMP-bd_C_sf"/>
</dbReference>
<evidence type="ECO:0000256" key="2">
    <source>
        <dbReference type="ARBA" id="ARBA00022450"/>
    </source>
</evidence>
<dbReference type="Pfam" id="PF00668">
    <property type="entry name" value="Condensation"/>
    <property type="match status" value="2"/>
</dbReference>
<dbReference type="Gene3D" id="3.30.559.30">
    <property type="entry name" value="Nonribosomal peptide synthetase, condensation domain"/>
    <property type="match status" value="2"/>
</dbReference>
<reference evidence="5 6" key="1">
    <citation type="submission" date="2022-10" db="EMBL/GenBank/DDBJ databases">
        <title>Chitinophaga nivalis PC15 sp. nov., isolated from Pyeongchang county, South Korea.</title>
        <authorList>
            <person name="Trinh H.N."/>
        </authorList>
    </citation>
    <scope>NUCLEOTIDE SEQUENCE [LARGE SCALE GENOMIC DNA]</scope>
    <source>
        <strain evidence="5 6">PC14</strain>
    </source>
</reference>
<evidence type="ECO:0000256" key="1">
    <source>
        <dbReference type="ARBA" id="ARBA00001957"/>
    </source>
</evidence>
<comment type="caution">
    <text evidence="5">The sequence shown here is derived from an EMBL/GenBank/DDBJ whole genome shotgun (WGS) entry which is preliminary data.</text>
</comment>
<comment type="cofactor">
    <cofactor evidence="1">
        <name>pantetheine 4'-phosphate</name>
        <dbReference type="ChEBI" id="CHEBI:47942"/>
    </cofactor>
</comment>
<dbReference type="Gene3D" id="3.40.50.980">
    <property type="match status" value="2"/>
</dbReference>
<dbReference type="SUPFAM" id="SSF56801">
    <property type="entry name" value="Acetyl-CoA synthetase-like"/>
    <property type="match status" value="2"/>
</dbReference>
<sequence>MNALEIITVLKSKKVVPRLDGDQLKLIGETGNLSTELIAQLKAAKHELVAYLKASMELQLTASPILPVPVQERYPASNAQKRIWLLSQFEGGTAAYNIVTSLYLKGTVIAGNLDKAFNSVVQRHESLRTVFIATDGEPQQVILEEMAFAIAYEDYRQQADVKSAIQTAVEQLAAAPMDLEKGPLIKVQLFRLSDDEYAMVFSVHHIISDGWSVGVLVQEVMRLYEDYCRNGAPTSVEPLRIHYKDYTQWLDQRISSDRGRQAKDFWQQEFPVTPEPINLPMDFPRPDFKSFDGAVAKFYLDTDLYNRIQVFCKQQQVTPFNFFRSALTILLHKLSGQNTVVIGTPVSGRNHVDLETQIGLFVNTIPLKGEVIPTDTFTGFLKNISAHSFRAFEFQDYPLDRVIEDLQIKRDTSRNPLFDVMMVLQNTAIGDGTLNIHKQYGFDLLLLDRYLYPAGRPVDEKRAAKFDLNFNFDTEPGNRFYLEIEYAIWLFKRPAITRLYEAYMYLITQVLEQPEKIISELEITTPVQKQEILQVFNKKIGDITTTSIPALLAPAFRQHAEKTALIFGDNTWSYAELDRLSGSIATGLHPLIQAGDNAFVGLLLERSEWMLLSILGILKAGGAYVPVDTRYPASRIQYMLADARLNYLVVDDAGLALIPADYTGKVIHIRELQAWAAQPPAVVVPATGDLREAIAYLIYTSGSTGRPKGVEICHRNTIAFLQWAVAAFADTPFDVLYATTSYCFDLSVFEFFFPLLEGKTIRLLSSALQIPDVIGNDQQVMINTVPSVVRSLLDEGMDWRTVSALNMAGEPIPRKLKQELDYDRIAVRNLYGPSEDTTYSTVYRFERDNYAAIPIGTPIADTHLYILDAAQHLVPQGVEGEIYLSGQGVAKGYCHQPELTAEKFLDNPFVPGWKMYKTGDIGKWLPDGKVLFSGRIDDQVKVRGYRIELGEIQFLLEQHPQVEEAVVVVRKLDGEHQIAAYWVSGDTLEPIVLKEYLAQHLPAYMVPAYWMQLPAIPLNSNGKVDKKALPDPVAGFIQTVTTVPPVNELQSALLDIWQEVLQTTDLGITHNFFEAGGHSLKAAKLKAWIARKLEKDISLNEIFQYPTVEKQAAIIATRSATAAVVIEPVAIQASYPISFSQERLWVLNNFEEASRAYNMPAAFRVEGNLHLAHLETAFQQVIARHEILRTVFAATATEPVQIVQDATAVPFHIEVIHIDHILSAADMLQLLREKWHIVFDLEKGPLLHCFLLQTPDSRILSFNMHHIISDGWSITVLFRDVMTIYRQLVAGRDGHLPPLPLQYKDFAAWQRKLLQEEPLQASRQYWQEIFREPVPALELPADFPRPDVKTYHGASWNYTFKQSLTTKLRQLSAQNGVSLFMTLMAAVNVLLKKYTGQQDIVTGTPAAGRDLPQLQDQIGFYVNTLAIRTAIDPAAPFRTLLLQQRDTLLQAFEHQHFPFEMLVEELQLKRNLSRSPLFDVMVVLQNIDGLQQQDMKYITPDLQFDAIALAADVAKYDLTFTFAEGENGLQLSLEYNTDLFKAATIRRIGQHLAKLMDVITTNPDIAVKEIVLQDEEEQLLLASRADQTKIGYDQTATIISLFQQAVQQYPDHIALEVGDIKLSYRELDIRSGQLAYLLQAAYGVKAEALVLLHFERSEWMLIAILAVLKAGAAYVPVDPAYPAARINYIMEDSGSRLLLFDTPPAMELQTTRPGHQFVDITALEDAGEYITTDIRPEQAAYVIYTSGTTGNPKGVVIEHRNVVRLLHNEQPLFDFKATDRWSLFHSYCFDFSVWEMYGALLYGGTVVMVPKVVAQDGLAFFSFLHTAGITVLNQTPTAFRSLVQQNQSHFSRQPLAVRYLIFGGEALMPSVLREWHAAYPACRNINMYGITETTVHVTYKEITATEIAADKSNIGVPIPTLSCYVLDADLQQVPVGVIGELCVGGAGVARGYLNRPALTAERFIPHPLHPEEKLYRSGDYARILPTGDMEYIGRRDDQVKIRGHRVEVAEVAAVVAKQPGVKDAVVVTVKNAGGEHDLVAYFIPDTSSDHQQLHSRLYEALPAYMVPSYLVALPAFPLNSNGKLDKAALPAPSATVERQTLFVPCRNETDKQIVAIWENILGKEGIGIRDNFFDLGGHSLKATRVVSRINEVYGIRIDLKNLFIDPTVEHLSDYIDAVQWMDNQDTILTGEQDEMIL</sequence>
<dbReference type="EMBL" id="JAPDNS010000001">
    <property type="protein sequence ID" value="MCW3483964.1"/>
    <property type="molecule type" value="Genomic_DNA"/>
</dbReference>
<protein>
    <submittedName>
        <fullName evidence="5">Amino acid adenylation domain-containing protein</fullName>
    </submittedName>
</protein>
<dbReference type="InterPro" id="IPR020845">
    <property type="entry name" value="AMP-binding_CS"/>
</dbReference>
<dbReference type="InterPro" id="IPR023213">
    <property type="entry name" value="CAT-like_dom_sf"/>
</dbReference>
<accession>A0ABT3IJ38</accession>
<dbReference type="CDD" id="cd17643">
    <property type="entry name" value="A_NRPS_Cytc1-like"/>
    <property type="match status" value="1"/>
</dbReference>
<dbReference type="Proteomes" id="UP001207742">
    <property type="component" value="Unassembled WGS sequence"/>
</dbReference>
<dbReference type="PANTHER" id="PTHR45527:SF14">
    <property type="entry name" value="PLIPASTATIN SYNTHASE SUBUNIT B"/>
    <property type="match status" value="1"/>
</dbReference>
<organism evidence="5 6">
    <name type="scientific">Chitinophaga nivalis</name>
    <dbReference type="NCBI Taxonomy" id="2991709"/>
    <lineage>
        <taxon>Bacteria</taxon>
        <taxon>Pseudomonadati</taxon>
        <taxon>Bacteroidota</taxon>
        <taxon>Chitinophagia</taxon>
        <taxon>Chitinophagales</taxon>
        <taxon>Chitinophagaceae</taxon>
        <taxon>Chitinophaga</taxon>
    </lineage>
</organism>
<dbReference type="Pfam" id="PF00501">
    <property type="entry name" value="AMP-binding"/>
    <property type="match status" value="2"/>
</dbReference>
<proteinExistence type="predicted"/>
<dbReference type="InterPro" id="IPR025110">
    <property type="entry name" value="AMP-bd_C"/>
</dbReference>
<dbReference type="SMART" id="SM00823">
    <property type="entry name" value="PKS_PP"/>
    <property type="match status" value="2"/>
</dbReference>
<dbReference type="CDD" id="cd05930">
    <property type="entry name" value="A_NRPS"/>
    <property type="match status" value="1"/>
</dbReference>
<dbReference type="InterPro" id="IPR010071">
    <property type="entry name" value="AA_adenyl_dom"/>
</dbReference>
<keyword evidence="3" id="KW-0597">Phosphoprotein</keyword>
<dbReference type="Pfam" id="PF13193">
    <property type="entry name" value="AMP-binding_C"/>
    <property type="match status" value="1"/>
</dbReference>
<dbReference type="PROSITE" id="PS00012">
    <property type="entry name" value="PHOSPHOPANTETHEINE"/>
    <property type="match status" value="1"/>
</dbReference>
<feature type="domain" description="Carrier" evidence="4">
    <location>
        <begin position="1044"/>
        <end position="1119"/>
    </location>
</feature>
<dbReference type="InterPro" id="IPR042099">
    <property type="entry name" value="ANL_N_sf"/>
</dbReference>
<dbReference type="NCBIfam" id="TIGR01733">
    <property type="entry name" value="AA-adenyl-dom"/>
    <property type="match status" value="2"/>
</dbReference>
<dbReference type="PROSITE" id="PS50075">
    <property type="entry name" value="CARRIER"/>
    <property type="match status" value="2"/>
</dbReference>
<evidence type="ECO:0000259" key="4">
    <source>
        <dbReference type="PROSITE" id="PS50075"/>
    </source>
</evidence>
<dbReference type="Gene3D" id="3.30.559.10">
    <property type="entry name" value="Chloramphenicol acetyltransferase-like domain"/>
    <property type="match status" value="2"/>
</dbReference>
<dbReference type="Gene3D" id="3.40.50.12780">
    <property type="entry name" value="N-terminal domain of ligase-like"/>
    <property type="match status" value="1"/>
</dbReference>
<feature type="domain" description="Carrier" evidence="4">
    <location>
        <begin position="2104"/>
        <end position="2179"/>
    </location>
</feature>
<evidence type="ECO:0000256" key="3">
    <source>
        <dbReference type="ARBA" id="ARBA00022553"/>
    </source>
</evidence>
<evidence type="ECO:0000313" key="5">
    <source>
        <dbReference type="EMBL" id="MCW3483964.1"/>
    </source>
</evidence>
<dbReference type="Gene3D" id="2.30.38.10">
    <property type="entry name" value="Luciferase, Domain 3"/>
    <property type="match status" value="1"/>
</dbReference>
<dbReference type="PROSITE" id="PS00455">
    <property type="entry name" value="AMP_BINDING"/>
    <property type="match status" value="2"/>
</dbReference>
<dbReference type="InterPro" id="IPR009081">
    <property type="entry name" value="PP-bd_ACP"/>
</dbReference>
<dbReference type="InterPro" id="IPR006162">
    <property type="entry name" value="Ppantetheine_attach_site"/>
</dbReference>
<keyword evidence="6" id="KW-1185">Reference proteome</keyword>
<dbReference type="Gene3D" id="1.10.1200.10">
    <property type="entry name" value="ACP-like"/>
    <property type="match status" value="2"/>
</dbReference>
<dbReference type="PANTHER" id="PTHR45527">
    <property type="entry name" value="NONRIBOSOMAL PEPTIDE SYNTHETASE"/>
    <property type="match status" value="1"/>
</dbReference>